<organism evidence="11 12">
    <name type="scientific">Klebsiella phage KP32_isolate 196</name>
    <dbReference type="NCBI Taxonomy" id="2790307"/>
    <lineage>
        <taxon>Viruses</taxon>
        <taxon>Duplodnaviria</taxon>
        <taxon>Heunggongvirae</taxon>
        <taxon>Uroviricota</taxon>
        <taxon>Caudoviricetes</taxon>
        <taxon>Autographivirales</taxon>
        <taxon>Autotranscriptaviridae</taxon>
        <taxon>Studiervirinae</taxon>
        <taxon>Przondovirus</taxon>
        <taxon>Przondovirus KP32i196</taxon>
    </lineage>
</organism>
<keyword evidence="6" id="KW-0946">Virion</keyword>
<evidence type="ECO:0000256" key="4">
    <source>
        <dbReference type="ARBA" id="ARBA00022732"/>
    </source>
</evidence>
<dbReference type="RefSeq" id="YP_009801473.1">
    <property type="nucleotide sequence ID" value="NC_047971.1"/>
</dbReference>
<sequence>MLNNLNQPKGSTIGVLRDGRTVQETFDSLMYTEVSLKAGKENAEWNRASLQAAADSTKLLAVPAGEYYVSAHVTLRTGNVIVGRGANAFSSGYTRLVCETPGEGVFWYTGDTSTGQKRMPQVYNMGLKGDYPIRFNDERTAIIADQGASNVPYGMVPVVQFCTIDPLTNGVGIGISASKMFDGAFSFNEIANFETGVLLNGCDLMFVAHNRIRNAHKYMVLELGVGTFGSQNEIYHNDILHAGSPNCIFIKSTARHVRIYDNYLEQASGTAGQALIGFIDASEVDAPSFNGNAPAVRASTIIKDNRIDGQYFAKYFVYKYQPSSQTYGVIEDVSTVGPNTGLGSNHLVLVDASGNTVDRVPFLYNSVQPCSFRFSGPRFGKWNGYSSMSDFSLKLTGLNMSMWGTSLGGNSFKDYLYARGNSLILTSGFTAAAVLQFPVGTLVRPSSQYAIKVTAKCSSGSETLTFAGVANGVGQTSVSMQLSTEPTSATTQFTSGTTQSGFSLGRSNNGSDIEILAIEFIKLYSLEYSVVADTGATTVYRGSGDVVISASGNLQFPAYVVLRYIGGSLKEVYKSVTDAAVIDITWSISGQTLTVNITGSGGGKRFSVTQEEV</sequence>
<evidence type="ECO:0000256" key="9">
    <source>
        <dbReference type="ARBA" id="ARBA00035728"/>
    </source>
</evidence>
<keyword evidence="12" id="KW-1185">Reference proteome</keyword>
<evidence type="ECO:0000256" key="1">
    <source>
        <dbReference type="ARBA" id="ARBA00004328"/>
    </source>
</evidence>
<comment type="subcellular location">
    <subcellularLocation>
        <location evidence="1">Virion</location>
    </subcellularLocation>
</comment>
<protein>
    <recommendedName>
        <fullName evidence="9">Probable tail spike protein</fullName>
    </recommendedName>
</protein>
<accession>A0A2U8UST9</accession>
<keyword evidence="4" id="KW-1227">Viral tail protein</keyword>
<dbReference type="InterPro" id="IPR011050">
    <property type="entry name" value="Pectin_lyase_fold/virulence"/>
</dbReference>
<dbReference type="Gene3D" id="2.160.20.10">
    <property type="entry name" value="Single-stranded right-handed beta-helix, Pectin lyase-like"/>
    <property type="match status" value="1"/>
</dbReference>
<dbReference type="Proteomes" id="UP000247151">
    <property type="component" value="Segment"/>
</dbReference>
<dbReference type="GO" id="GO:0098671">
    <property type="term" value="P:adhesion receptor-mediated virion attachment to host cell"/>
    <property type="evidence" value="ECO:0007669"/>
    <property type="project" value="UniProtKB-KW"/>
</dbReference>
<keyword evidence="5" id="KW-1161">Viral attachment to host cell</keyword>
<evidence type="ECO:0000256" key="10">
    <source>
        <dbReference type="ARBA" id="ARBA00035731"/>
    </source>
</evidence>
<evidence type="ECO:0000256" key="8">
    <source>
        <dbReference type="ARBA" id="ARBA00023296"/>
    </source>
</evidence>
<dbReference type="KEGG" id="vg:77057543"/>
<dbReference type="GeneID" id="77057543"/>
<keyword evidence="8" id="KW-1160">Virus entry into host cell</keyword>
<dbReference type="GO" id="GO:0098994">
    <property type="term" value="P:symbiont entry into host cell via disruption of host cell envelope"/>
    <property type="evidence" value="ECO:0007669"/>
    <property type="project" value="UniProtKB-KW"/>
</dbReference>
<keyword evidence="3" id="KW-1235">Degradation of host cell envelope components during virus entry</keyword>
<evidence type="ECO:0000256" key="2">
    <source>
        <dbReference type="ARBA" id="ARBA00022581"/>
    </source>
</evidence>
<name>A0A2U8UST9_9CAUD</name>
<keyword evidence="7" id="KW-1233">Viral attachment to host adhesion receptor</keyword>
<evidence type="ECO:0000256" key="3">
    <source>
        <dbReference type="ARBA" id="ARBA00022717"/>
    </source>
</evidence>
<dbReference type="GO" id="GO:0098015">
    <property type="term" value="C:virus tail"/>
    <property type="evidence" value="ECO:0007669"/>
    <property type="project" value="UniProtKB-KW"/>
</dbReference>
<dbReference type="GO" id="GO:0098996">
    <property type="term" value="P:symbiont entry into host cell via disruption of host cell glycocalyx"/>
    <property type="evidence" value="ECO:0007669"/>
    <property type="project" value="UniProtKB-KW"/>
</dbReference>
<evidence type="ECO:0000256" key="5">
    <source>
        <dbReference type="ARBA" id="ARBA00022804"/>
    </source>
</evidence>
<dbReference type="InterPro" id="IPR012334">
    <property type="entry name" value="Pectin_lyas_fold"/>
</dbReference>
<proteinExistence type="predicted"/>
<keyword evidence="10" id="KW-1238">Degradation of host capsule during virus entry</keyword>
<evidence type="ECO:0000313" key="12">
    <source>
        <dbReference type="Proteomes" id="UP000247151"/>
    </source>
</evidence>
<dbReference type="SUPFAM" id="SSF51126">
    <property type="entry name" value="Pectin lyase-like"/>
    <property type="match status" value="1"/>
</dbReference>
<reference evidence="11 12" key="1">
    <citation type="submission" date="2018-04" db="EMBL/GenBank/DDBJ databases">
        <title>Klebsiella phage genome.</title>
        <authorList>
            <person name="Kozlova Y.N."/>
            <person name="Morozova V.V."/>
            <person name="Tikunov A.Y."/>
            <person name="Klopotova M.R."/>
            <person name="Fofanov M.V."/>
            <person name="Tikunova N.V."/>
        </authorList>
    </citation>
    <scope>NUCLEOTIDE SEQUENCE [LARGE SCALE GENOMIC DNA]</scope>
    <source>
        <strain evidence="11">196</strain>
    </source>
</reference>
<evidence type="ECO:0000256" key="6">
    <source>
        <dbReference type="ARBA" id="ARBA00022844"/>
    </source>
</evidence>
<keyword evidence="2" id="KW-0945">Host-virus interaction</keyword>
<dbReference type="EMBL" id="MH172264">
    <property type="protein sequence ID" value="AWN07214.1"/>
    <property type="molecule type" value="Genomic_DNA"/>
</dbReference>
<evidence type="ECO:0000256" key="7">
    <source>
        <dbReference type="ARBA" id="ARBA00023165"/>
    </source>
</evidence>
<evidence type="ECO:0000313" key="11">
    <source>
        <dbReference type="EMBL" id="AWN07214.1"/>
    </source>
</evidence>